<dbReference type="EC" id="3.4.19.12" evidence="2"/>
<gene>
    <name evidence="7" type="ORF">IE077_000191</name>
</gene>
<dbReference type="PANTHER" id="PTHR13367">
    <property type="entry name" value="UBIQUITIN THIOESTERASE"/>
    <property type="match status" value="1"/>
</dbReference>
<feature type="non-terminal residue" evidence="7">
    <location>
        <position position="914"/>
    </location>
</feature>
<sequence>MASIWSVPEFVDHSILEAYRISPESFQTSCADSSAYPRAARFYVKVLEKLMESGMSLPTIAKESLHAIKYIMLEFEDNLWFRFVQLVENGADIPQLRDYVQAVVSRLMNVRAGETAILPGAIRLHKNSSPIWLVYLIHRHKITSSWTFAVVNASGFGTEYHAVKFSDEILPGALQRDLLLTLGSVQSSRLLHSSFWCILHRMALFPSPTNPYTLYSVILPHLNSTPLLLNWNVQFQNATQHGQTSAAEIKRYNTMGGAWNASPPLRSTGSTVSGMNACLHFLFRCFGLTMLEIGNMNVLIEWALCRLIHEQISLLLDAREYESSSAFANRLRPSLSQNIIIQYAVKQMCSLVSARALRQSQSLEIENRLPLSTSFLSTVKREVDTLLQTLNSKLSNTDKGLGVGTCTLTAALGDAQMACDGVIGHPFFGRFRRDGPSTEFLAGESAEAPLVLPVEISRVADHVDSIEDVGKLFRECIDICVLLGNQRKYIKNSYAMRFNLIKHLLIKVIPLPLAPSSRDAKYCFWRNKNFRRDTQIDLLRLLHSLTRHFLCAALSTYNSRTMDAERITCMAVICVLADTIVRKIAYDIPSPFSQHYDGTAEGPLSRFAFDITWYADESEFFLLLDPAFAIARSQVLDYTFDILKDVKEDHHIFNWEGSGAFGVGDRLLIEQLCVRYGYPRGTALLPEYFCGSNPEIIDLFPELGYLRDIVFFFKALMVPSAQALPEQNLWTLADTAISWGYNSKTERFSVMSFGKSLECFAFVKDDYYEQKYKKRGLVSRFFSWFGSQNTLRTIPSAADPSHLVEGHRIDTEDDVLHIKTLPNFDGRLSQYDSELLLQYLTAPYLRIPLVMQFFATEIKFDALSSPELRNVVMACLFEASIWLHESEKLLPNMIPPPSREYLATPVGLLFNELQ</sequence>
<dbReference type="InterPro" id="IPR051346">
    <property type="entry name" value="OTU_Deubiquitinase"/>
</dbReference>
<keyword evidence="3" id="KW-0645">Protease</keyword>
<keyword evidence="6" id="KW-0788">Thiol protease</keyword>
<keyword evidence="8" id="KW-1185">Reference proteome</keyword>
<accession>A0ABQ7J556</accession>
<evidence type="ECO:0000256" key="1">
    <source>
        <dbReference type="ARBA" id="ARBA00000707"/>
    </source>
</evidence>
<evidence type="ECO:0000256" key="5">
    <source>
        <dbReference type="ARBA" id="ARBA00022801"/>
    </source>
</evidence>
<name>A0ABQ7J556_9APIC</name>
<keyword evidence="5" id="KW-0378">Hydrolase</keyword>
<evidence type="ECO:0000256" key="3">
    <source>
        <dbReference type="ARBA" id="ARBA00022670"/>
    </source>
</evidence>
<proteinExistence type="predicted"/>
<dbReference type="EMBL" id="JADAQX010000932">
    <property type="protein sequence ID" value="KAF8819140.1"/>
    <property type="molecule type" value="Genomic_DNA"/>
</dbReference>
<evidence type="ECO:0000256" key="6">
    <source>
        <dbReference type="ARBA" id="ARBA00022807"/>
    </source>
</evidence>
<dbReference type="PANTHER" id="PTHR13367:SF28">
    <property type="entry name" value="UBIQUITIN THIOESTERASE ZRANB1"/>
    <property type="match status" value="1"/>
</dbReference>
<comment type="catalytic activity">
    <reaction evidence="1">
        <text>Thiol-dependent hydrolysis of ester, thioester, amide, peptide and isopeptide bonds formed by the C-terminal Gly of ubiquitin (a 76-residue protein attached to proteins as an intracellular targeting signal).</text>
        <dbReference type="EC" id="3.4.19.12"/>
    </reaction>
</comment>
<comment type="caution">
    <text evidence="7">The sequence shown here is derived from an EMBL/GenBank/DDBJ whole genome shotgun (WGS) entry which is preliminary data.</text>
</comment>
<reference evidence="7 8" key="1">
    <citation type="journal article" date="2020" name="bioRxiv">
        <title>Metabolic contributions of an alphaproteobacterial endosymbiont in the apicomplexan Cardiosporidium cionae.</title>
        <authorList>
            <person name="Hunter E.S."/>
            <person name="Paight C.J."/>
            <person name="Lane C.E."/>
        </authorList>
    </citation>
    <scope>NUCLEOTIDE SEQUENCE [LARGE SCALE GENOMIC DNA]</scope>
    <source>
        <strain evidence="7">ESH_2018</strain>
    </source>
</reference>
<dbReference type="Proteomes" id="UP000823046">
    <property type="component" value="Unassembled WGS sequence"/>
</dbReference>
<evidence type="ECO:0000313" key="7">
    <source>
        <dbReference type="EMBL" id="KAF8819140.1"/>
    </source>
</evidence>
<evidence type="ECO:0000256" key="4">
    <source>
        <dbReference type="ARBA" id="ARBA00022786"/>
    </source>
</evidence>
<protein>
    <recommendedName>
        <fullName evidence="2">ubiquitinyl hydrolase 1</fullName>
        <ecNumber evidence="2">3.4.19.12</ecNumber>
    </recommendedName>
</protein>
<evidence type="ECO:0000256" key="2">
    <source>
        <dbReference type="ARBA" id="ARBA00012759"/>
    </source>
</evidence>
<organism evidence="7 8">
    <name type="scientific">Cardiosporidium cionae</name>
    <dbReference type="NCBI Taxonomy" id="476202"/>
    <lineage>
        <taxon>Eukaryota</taxon>
        <taxon>Sar</taxon>
        <taxon>Alveolata</taxon>
        <taxon>Apicomplexa</taxon>
        <taxon>Aconoidasida</taxon>
        <taxon>Nephromycida</taxon>
        <taxon>Cardiosporidium</taxon>
    </lineage>
</organism>
<keyword evidence="4" id="KW-0833">Ubl conjugation pathway</keyword>
<evidence type="ECO:0000313" key="8">
    <source>
        <dbReference type="Proteomes" id="UP000823046"/>
    </source>
</evidence>